<dbReference type="GeneID" id="25260997"/>
<protein>
    <submittedName>
        <fullName evidence="2">Uncharacterized protein</fullName>
    </submittedName>
</protein>
<gene>
    <name evidence="2" type="ORF">DI09_89p100</name>
</gene>
<dbReference type="AlphaFoldDB" id="A0A098VQT8"/>
<keyword evidence="3" id="KW-1185">Reference proteome</keyword>
<dbReference type="HOGENOM" id="CLU_940355_0_0_1"/>
<organism evidence="2 3">
    <name type="scientific">Mitosporidium daphniae</name>
    <dbReference type="NCBI Taxonomy" id="1485682"/>
    <lineage>
        <taxon>Eukaryota</taxon>
        <taxon>Fungi</taxon>
        <taxon>Fungi incertae sedis</taxon>
        <taxon>Microsporidia</taxon>
        <taxon>Mitosporidium</taxon>
    </lineage>
</organism>
<dbReference type="VEuPathDB" id="MicrosporidiaDB:DI09_89p100"/>
<evidence type="ECO:0000256" key="1">
    <source>
        <dbReference type="SAM" id="MobiDB-lite"/>
    </source>
</evidence>
<sequence>MIAEAENSTGLPTQFAVKKTYGRKKRRPAALPSKIEKRRESNASLSSFFPHQTTNCHLNVHFSPFKSLQKYLRAGISAAEMASQNVFDLVPTTSPVQINALSRPSRATTSKGQAKRKVVTQLAKAISGEPNSPAVVSLEPCPQNRSAKKLSISEPLLKGQQAFSPEHAIELSPSANFLKENFCLSNSMEENPFLESTFLSNAKRPEAEPVLKRYPEAEPVLKRYPDATKATTKDISNLSPPKEISNVFSPEVSTKPMCLNEPPLLSTLLLNACDQEHVLDFNFFMEEFKYFAFLMG</sequence>
<dbReference type="Proteomes" id="UP000029725">
    <property type="component" value="Unassembled WGS sequence"/>
</dbReference>
<comment type="caution">
    <text evidence="2">The sequence shown here is derived from an EMBL/GenBank/DDBJ whole genome shotgun (WGS) entry which is preliminary data.</text>
</comment>
<accession>A0A098VQT8</accession>
<reference evidence="2 3" key="1">
    <citation type="submission" date="2014-04" db="EMBL/GenBank/DDBJ databases">
        <title>A new species of microsporidia sheds light on the evolution of extreme parasitism.</title>
        <authorList>
            <person name="Haag K.L."/>
            <person name="James T.Y."/>
            <person name="Larsson R."/>
            <person name="Schaer T.M."/>
            <person name="Refardt D."/>
            <person name="Pombert J.-F."/>
            <person name="Ebert D."/>
        </authorList>
    </citation>
    <scope>NUCLEOTIDE SEQUENCE [LARGE SCALE GENOMIC DNA]</scope>
    <source>
        <strain evidence="2 3">UGP3</strain>
        <tissue evidence="2">Spores</tissue>
    </source>
</reference>
<evidence type="ECO:0000313" key="2">
    <source>
        <dbReference type="EMBL" id="KGG50116.1"/>
    </source>
</evidence>
<name>A0A098VQT8_9MICR</name>
<feature type="compositionally biased region" description="Polar residues" evidence="1">
    <location>
        <begin position="1"/>
        <end position="12"/>
    </location>
</feature>
<dbReference type="RefSeq" id="XP_013236552.1">
    <property type="nucleotide sequence ID" value="XM_013381098.1"/>
</dbReference>
<proteinExistence type="predicted"/>
<dbReference type="EMBL" id="JMKJ01000600">
    <property type="protein sequence ID" value="KGG50116.1"/>
    <property type="molecule type" value="Genomic_DNA"/>
</dbReference>
<feature type="region of interest" description="Disordered" evidence="1">
    <location>
        <begin position="1"/>
        <end position="37"/>
    </location>
</feature>
<evidence type="ECO:0000313" key="3">
    <source>
        <dbReference type="Proteomes" id="UP000029725"/>
    </source>
</evidence>